<dbReference type="Proteomes" id="UP001222377">
    <property type="component" value="Unassembled WGS sequence"/>
</dbReference>
<feature type="region of interest" description="Disordered" evidence="1">
    <location>
        <begin position="14"/>
        <end position="41"/>
    </location>
</feature>
<protein>
    <submittedName>
        <fullName evidence="2">Uncharacterized protein</fullName>
    </submittedName>
</protein>
<comment type="caution">
    <text evidence="2">The sequence shown here is derived from an EMBL/GenBank/DDBJ whole genome shotgun (WGS) entry which is preliminary data.</text>
</comment>
<evidence type="ECO:0000313" key="2">
    <source>
        <dbReference type="EMBL" id="MDF4193032.1"/>
    </source>
</evidence>
<dbReference type="EMBL" id="JARKHX010000001">
    <property type="protein sequence ID" value="MDF4193032.1"/>
    <property type="molecule type" value="Genomic_DNA"/>
</dbReference>
<accession>A0AAP4DH68</accession>
<reference evidence="2" key="1">
    <citation type="submission" date="2023-02" db="EMBL/GenBank/DDBJ databases">
        <title>Draft Whole-Genome Sequences of Bacillus Strains of Potential Probiotic for Poultry.</title>
        <authorList>
            <person name="Ma L.M."/>
            <person name="Lopez-Guerra N."/>
            <person name="Zhang G."/>
        </authorList>
    </citation>
    <scope>NUCLEOTIDE SEQUENCE</scope>
    <source>
        <strain evidence="2">OSU1013-24</strain>
    </source>
</reference>
<dbReference type="RefSeq" id="WP_007408768.1">
    <property type="nucleotide sequence ID" value="NZ_CP014783.1"/>
</dbReference>
<organism evidence="2 3">
    <name type="scientific">Bacillus amyloliquefaciens</name>
    <name type="common">Bacillus velezensis</name>
    <dbReference type="NCBI Taxonomy" id="1390"/>
    <lineage>
        <taxon>Bacteria</taxon>
        <taxon>Bacillati</taxon>
        <taxon>Bacillota</taxon>
        <taxon>Bacilli</taxon>
        <taxon>Bacillales</taxon>
        <taxon>Bacillaceae</taxon>
        <taxon>Bacillus</taxon>
        <taxon>Bacillus amyloliquefaciens group</taxon>
    </lineage>
</organism>
<name>A0AAP4DH68_BACAM</name>
<evidence type="ECO:0000313" key="3">
    <source>
        <dbReference type="Proteomes" id="UP001222377"/>
    </source>
</evidence>
<gene>
    <name evidence="2" type="ORF">PV946_04435</name>
</gene>
<dbReference type="GeneID" id="93083011"/>
<evidence type="ECO:0000256" key="1">
    <source>
        <dbReference type="SAM" id="MobiDB-lite"/>
    </source>
</evidence>
<feature type="compositionally biased region" description="Acidic residues" evidence="1">
    <location>
        <begin position="32"/>
        <end position="41"/>
    </location>
</feature>
<proteinExistence type="predicted"/>
<sequence length="41" mass="4884">MNFMFTIAKERLQRDHWEQQQSINAEAKAEESETEEENPTS</sequence>
<dbReference type="AlphaFoldDB" id="A0AAP4DH68"/>
<dbReference type="NCBIfam" id="NF047535">
    <property type="entry name" value="small_SR7P"/>
    <property type="match status" value="1"/>
</dbReference>